<comment type="similarity">
    <text evidence="3 16">Belongs to the peptidase M14 family.</text>
</comment>
<evidence type="ECO:0000256" key="6">
    <source>
        <dbReference type="ARBA" id="ARBA00022670"/>
    </source>
</evidence>
<evidence type="ECO:0000256" key="2">
    <source>
        <dbReference type="ARBA" id="ARBA00004613"/>
    </source>
</evidence>
<evidence type="ECO:0000256" key="14">
    <source>
        <dbReference type="ARBA" id="ARBA00026187"/>
    </source>
</evidence>
<name>A0A8K0JN43_9TREE</name>
<keyword evidence="12" id="KW-1015">Disulfide bond</keyword>
<dbReference type="OrthoDB" id="3626597at2759"/>
<proteinExistence type="inferred from homology"/>
<dbReference type="PROSITE" id="PS52035">
    <property type="entry name" value="PEPTIDASE_M14"/>
    <property type="match status" value="1"/>
</dbReference>
<comment type="subcellular location">
    <subcellularLocation>
        <location evidence="2">Secreted</location>
    </subcellularLocation>
</comment>
<comment type="cofactor">
    <cofactor evidence="1">
        <name>Zn(2+)</name>
        <dbReference type="ChEBI" id="CHEBI:29105"/>
    </cofactor>
</comment>
<keyword evidence="21" id="KW-1185">Reference proteome</keyword>
<evidence type="ECO:0000256" key="17">
    <source>
        <dbReference type="SAM" id="MobiDB-lite"/>
    </source>
</evidence>
<dbReference type="Proteomes" id="UP000812966">
    <property type="component" value="Unassembled WGS sequence"/>
</dbReference>
<evidence type="ECO:0000256" key="5">
    <source>
        <dbReference type="ARBA" id="ARBA00022645"/>
    </source>
</evidence>
<dbReference type="PRINTS" id="PR00765">
    <property type="entry name" value="CRBOXYPTASEA"/>
</dbReference>
<evidence type="ECO:0000256" key="10">
    <source>
        <dbReference type="ARBA" id="ARBA00022833"/>
    </source>
</evidence>
<evidence type="ECO:0000313" key="21">
    <source>
        <dbReference type="Proteomes" id="UP000812966"/>
    </source>
</evidence>
<evidence type="ECO:0000256" key="3">
    <source>
        <dbReference type="ARBA" id="ARBA00005988"/>
    </source>
</evidence>
<keyword evidence="5" id="KW-0121">Carboxypeptidase</keyword>
<evidence type="ECO:0000256" key="9">
    <source>
        <dbReference type="ARBA" id="ARBA00022801"/>
    </source>
</evidence>
<feature type="region of interest" description="Disordered" evidence="17">
    <location>
        <begin position="156"/>
        <end position="178"/>
    </location>
</feature>
<dbReference type="CDD" id="cd03860">
    <property type="entry name" value="M14_CP_A-B_like"/>
    <property type="match status" value="1"/>
</dbReference>
<feature type="domain" description="Peptidase M14" evidence="19">
    <location>
        <begin position="192"/>
        <end position="518"/>
    </location>
</feature>
<dbReference type="GO" id="GO:0004181">
    <property type="term" value="F:metallocarboxypeptidase activity"/>
    <property type="evidence" value="ECO:0007669"/>
    <property type="project" value="InterPro"/>
</dbReference>
<keyword evidence="8 18" id="KW-0732">Signal</keyword>
<dbReference type="FunFam" id="3.40.630.10:FF:000084">
    <property type="entry name" value="Carboxypeptidase B2"/>
    <property type="match status" value="1"/>
</dbReference>
<protein>
    <recommendedName>
        <fullName evidence="14">Inactive metallocarboxypeptidase ECM14</fullName>
    </recommendedName>
    <alternativeName>
        <fullName evidence="15">Inactive metallocarboxypeptidase ecm14</fullName>
    </alternativeName>
</protein>
<evidence type="ECO:0000256" key="15">
    <source>
        <dbReference type="ARBA" id="ARBA00026213"/>
    </source>
</evidence>
<accession>A0A8K0JN43</accession>
<evidence type="ECO:0000256" key="4">
    <source>
        <dbReference type="ARBA" id="ARBA00022525"/>
    </source>
</evidence>
<dbReference type="GO" id="GO:0005615">
    <property type="term" value="C:extracellular space"/>
    <property type="evidence" value="ECO:0007669"/>
    <property type="project" value="TreeGrafter"/>
</dbReference>
<feature type="compositionally biased region" description="Pro residues" evidence="17">
    <location>
        <begin position="166"/>
        <end position="178"/>
    </location>
</feature>
<dbReference type="Pfam" id="PF00246">
    <property type="entry name" value="Peptidase_M14"/>
    <property type="match status" value="1"/>
</dbReference>
<dbReference type="Gene3D" id="3.40.630.10">
    <property type="entry name" value="Zn peptidases"/>
    <property type="match status" value="1"/>
</dbReference>
<keyword evidence="4" id="KW-0964">Secreted</keyword>
<feature type="compositionally biased region" description="Basic residues" evidence="17">
    <location>
        <begin position="156"/>
        <end position="165"/>
    </location>
</feature>
<evidence type="ECO:0000256" key="8">
    <source>
        <dbReference type="ARBA" id="ARBA00022729"/>
    </source>
</evidence>
<reference evidence="20" key="1">
    <citation type="submission" date="2020-04" db="EMBL/GenBank/DDBJ databases">
        <title>Analysis of mating type loci in Filobasidium floriforme.</title>
        <authorList>
            <person name="Nowrousian M."/>
        </authorList>
    </citation>
    <scope>NUCLEOTIDE SEQUENCE</scope>
    <source>
        <strain evidence="20">CBS 6242</strain>
    </source>
</reference>
<evidence type="ECO:0000259" key="19">
    <source>
        <dbReference type="PROSITE" id="PS52035"/>
    </source>
</evidence>
<dbReference type="EMBL" id="JABELV010000033">
    <property type="protein sequence ID" value="KAG7562394.1"/>
    <property type="molecule type" value="Genomic_DNA"/>
</dbReference>
<keyword evidence="6" id="KW-0645">Protease</keyword>
<feature type="signal peptide" evidence="18">
    <location>
        <begin position="1"/>
        <end position="28"/>
    </location>
</feature>
<evidence type="ECO:0000256" key="7">
    <source>
        <dbReference type="ARBA" id="ARBA00022723"/>
    </source>
</evidence>
<keyword evidence="9" id="KW-0378">Hydrolase</keyword>
<dbReference type="GO" id="GO:0008270">
    <property type="term" value="F:zinc ion binding"/>
    <property type="evidence" value="ECO:0007669"/>
    <property type="project" value="InterPro"/>
</dbReference>
<dbReference type="InterPro" id="IPR000834">
    <property type="entry name" value="Peptidase_M14"/>
</dbReference>
<keyword evidence="10" id="KW-0862">Zinc</keyword>
<feature type="active site" description="Proton donor/acceptor" evidence="16">
    <location>
        <position position="484"/>
    </location>
</feature>
<evidence type="ECO:0000256" key="16">
    <source>
        <dbReference type="PROSITE-ProRule" id="PRU01379"/>
    </source>
</evidence>
<keyword evidence="11" id="KW-0482">Metalloprotease</keyword>
<feature type="chain" id="PRO_5035418366" description="Inactive metallocarboxypeptidase ECM14" evidence="18">
    <location>
        <begin position="29"/>
        <end position="525"/>
    </location>
</feature>
<evidence type="ECO:0000313" key="20">
    <source>
        <dbReference type="EMBL" id="KAG7562394.1"/>
    </source>
</evidence>
<dbReference type="PANTHER" id="PTHR11705:SF147">
    <property type="entry name" value="INACTIVE METALLOCARBOXYPEPTIDASE ECM14"/>
    <property type="match status" value="1"/>
</dbReference>
<sequence>MRQTLRICLSSTTALVAVILVLALSASASPASPALPRREDLGHQTTFSVGHHHEEEPLAVGATNEVEDYTGYEVWRLSLLGGQQVQDDGLDAGKAAKHVMEVARLLDLDIWHASRSHVDILLSPKIKSHFFSLLPRSLHPTSPLVDTDLLQTLLSRPHHRHHRRPPPSQPPIPSPPIDPFNLTTLQSPYHDAYHSLSNITEFGKQLEKTFPGLVKRFIVGKSAEGRDVEGLRLHKFVNTTGDDEDEIDWSPRTLMGRRKGNVEEAKTRVFYLQGGQHAREWIAPSSLLYFAHHLLVQAAQFNTHIVHLLETYEFIIVPTINPDGYEYSRDHSRLWRKNRQDLDYRNCKGIDMNSNWGYQWSPNMMASNPCSEAYPGSAAFEAVETKLVADFLEEIKEIRDVRAFVDIHSYGQLFMFPYAYSCSDFPGDAETLMEAGLGVAKAMRNTHGTVYQAGQACDLVYRMSGDSIDYAYGSAKIRWSYSVELRDTGTFGFLLPPSLIRETATEVTEGLVYLAKFINTIEGFE</sequence>
<comment type="caution">
    <text evidence="20">The sequence shown here is derived from an EMBL/GenBank/DDBJ whole genome shotgun (WGS) entry which is preliminary data.</text>
</comment>
<organism evidence="20 21">
    <name type="scientific">Filobasidium floriforme</name>
    <dbReference type="NCBI Taxonomy" id="5210"/>
    <lineage>
        <taxon>Eukaryota</taxon>
        <taxon>Fungi</taxon>
        <taxon>Dikarya</taxon>
        <taxon>Basidiomycota</taxon>
        <taxon>Agaricomycotina</taxon>
        <taxon>Tremellomycetes</taxon>
        <taxon>Filobasidiales</taxon>
        <taxon>Filobasidiaceae</taxon>
        <taxon>Filobasidium</taxon>
    </lineage>
</organism>
<dbReference type="GO" id="GO:0006508">
    <property type="term" value="P:proteolysis"/>
    <property type="evidence" value="ECO:0007669"/>
    <property type="project" value="UniProtKB-KW"/>
</dbReference>
<evidence type="ECO:0000256" key="1">
    <source>
        <dbReference type="ARBA" id="ARBA00001947"/>
    </source>
</evidence>
<evidence type="ECO:0000256" key="18">
    <source>
        <dbReference type="SAM" id="SignalP"/>
    </source>
</evidence>
<dbReference type="SUPFAM" id="SSF53187">
    <property type="entry name" value="Zn-dependent exopeptidases"/>
    <property type="match status" value="1"/>
</dbReference>
<evidence type="ECO:0000256" key="13">
    <source>
        <dbReference type="ARBA" id="ARBA00025210"/>
    </source>
</evidence>
<evidence type="ECO:0000256" key="11">
    <source>
        <dbReference type="ARBA" id="ARBA00023049"/>
    </source>
</evidence>
<keyword evidence="7" id="KW-0479">Metal-binding</keyword>
<gene>
    <name evidence="20" type="ORF">FFLO_02174</name>
</gene>
<dbReference type="PANTHER" id="PTHR11705">
    <property type="entry name" value="PROTEASE FAMILY M14 CARBOXYPEPTIDASE A,B"/>
    <property type="match status" value="1"/>
</dbReference>
<dbReference type="AlphaFoldDB" id="A0A8K0JN43"/>
<evidence type="ECO:0000256" key="12">
    <source>
        <dbReference type="ARBA" id="ARBA00023157"/>
    </source>
</evidence>
<comment type="function">
    <text evidence="13">Inactive carboxypeptidase that may play a role in cell wall organization and biogenesis.</text>
</comment>
<dbReference type="SMART" id="SM00631">
    <property type="entry name" value="Zn_pept"/>
    <property type="match status" value="1"/>
</dbReference>